<keyword evidence="3" id="KW-1185">Reference proteome</keyword>
<accession>A0A395IWT4</accession>
<gene>
    <name evidence="2" type="ORF">DID88_001753</name>
</gene>
<comment type="caution">
    <text evidence="2">The sequence shown here is derived from an EMBL/GenBank/DDBJ whole genome shotgun (WGS) entry which is preliminary data.</text>
</comment>
<protein>
    <submittedName>
        <fullName evidence="2">Uncharacterized protein</fullName>
    </submittedName>
</protein>
<feature type="region of interest" description="Disordered" evidence="1">
    <location>
        <begin position="1"/>
        <end position="26"/>
    </location>
</feature>
<dbReference type="Proteomes" id="UP000249056">
    <property type="component" value="Unassembled WGS sequence"/>
</dbReference>
<evidence type="ECO:0000313" key="2">
    <source>
        <dbReference type="EMBL" id="RAL64722.1"/>
    </source>
</evidence>
<proteinExistence type="predicted"/>
<name>A0A395IWT4_9HELO</name>
<reference evidence="2 3" key="1">
    <citation type="submission" date="2018-06" db="EMBL/GenBank/DDBJ databases">
        <title>Genome Sequence of the Brown Rot Fungal Pathogen Monilinia fructigena.</title>
        <authorList>
            <person name="Landi L."/>
            <person name="De Miccolis Angelini R.M."/>
            <person name="Pollastro S."/>
            <person name="Abate D."/>
            <person name="Faretra F."/>
            <person name="Romanazzi G."/>
        </authorList>
    </citation>
    <scope>NUCLEOTIDE SEQUENCE [LARGE SCALE GENOMIC DNA]</scope>
    <source>
        <strain evidence="2 3">Mfrg269</strain>
    </source>
</reference>
<sequence length="83" mass="9110">MDVLEESHDSCEGGASSNDDTGRISSPFENVRVYDTLLAPRSFHRGANNVTNLPACSSDCQPGLCDLEFSLEAHRNQKHRAMT</sequence>
<dbReference type="AlphaFoldDB" id="A0A395IWT4"/>
<dbReference type="EMBL" id="QKRW01000013">
    <property type="protein sequence ID" value="RAL64722.1"/>
    <property type="molecule type" value="Genomic_DNA"/>
</dbReference>
<organism evidence="2 3">
    <name type="scientific">Monilinia fructigena</name>
    <dbReference type="NCBI Taxonomy" id="38457"/>
    <lineage>
        <taxon>Eukaryota</taxon>
        <taxon>Fungi</taxon>
        <taxon>Dikarya</taxon>
        <taxon>Ascomycota</taxon>
        <taxon>Pezizomycotina</taxon>
        <taxon>Leotiomycetes</taxon>
        <taxon>Helotiales</taxon>
        <taxon>Sclerotiniaceae</taxon>
        <taxon>Monilinia</taxon>
    </lineage>
</organism>
<feature type="compositionally biased region" description="Polar residues" evidence="1">
    <location>
        <begin position="15"/>
        <end position="26"/>
    </location>
</feature>
<feature type="compositionally biased region" description="Basic and acidic residues" evidence="1">
    <location>
        <begin position="1"/>
        <end position="11"/>
    </location>
</feature>
<evidence type="ECO:0000256" key="1">
    <source>
        <dbReference type="SAM" id="MobiDB-lite"/>
    </source>
</evidence>
<evidence type="ECO:0000313" key="3">
    <source>
        <dbReference type="Proteomes" id="UP000249056"/>
    </source>
</evidence>